<dbReference type="EMBL" id="JAANIU010006621">
    <property type="protein sequence ID" value="KAG1540972.1"/>
    <property type="molecule type" value="Genomic_DNA"/>
</dbReference>
<dbReference type="Gene3D" id="3.30.420.10">
    <property type="entry name" value="Ribonuclease H-like superfamily/Ribonuclease H"/>
    <property type="match status" value="1"/>
</dbReference>
<gene>
    <name evidence="1" type="ORF">G6F50_014288</name>
</gene>
<dbReference type="GO" id="GO:0003676">
    <property type="term" value="F:nucleic acid binding"/>
    <property type="evidence" value="ECO:0007669"/>
    <property type="project" value="InterPro"/>
</dbReference>
<dbReference type="InterPro" id="IPR036397">
    <property type="entry name" value="RNaseH_sf"/>
</dbReference>
<evidence type="ECO:0000313" key="1">
    <source>
        <dbReference type="EMBL" id="KAG1540972.1"/>
    </source>
</evidence>
<accession>A0A9P7C936</accession>
<sequence>MPGEPLQTQHVRETVKHGGGCIMVWSCITWHGPGYIVVVGHNMDKFVYLSVLQDDLVKTMAEYIEKNPQDRMDFSRFVFMQDSDPKHKSKIVSE</sequence>
<proteinExistence type="predicted"/>
<comment type="caution">
    <text evidence="1">The sequence shown here is derived from an EMBL/GenBank/DDBJ whole genome shotgun (WGS) entry which is preliminary data.</text>
</comment>
<reference evidence="1 2" key="1">
    <citation type="journal article" date="2020" name="Microb. Genom.">
        <title>Genetic diversity of clinical and environmental Mucorales isolates obtained from an investigation of mucormycosis cases among solid organ transplant recipients.</title>
        <authorList>
            <person name="Nguyen M.H."/>
            <person name="Kaul D."/>
            <person name="Muto C."/>
            <person name="Cheng S.J."/>
            <person name="Richter R.A."/>
            <person name="Bruno V.M."/>
            <person name="Liu G."/>
            <person name="Beyhan S."/>
            <person name="Sundermann A.J."/>
            <person name="Mounaud S."/>
            <person name="Pasculle A.W."/>
            <person name="Nierman W.C."/>
            <person name="Driscoll E."/>
            <person name="Cumbie R."/>
            <person name="Clancy C.J."/>
            <person name="Dupont C.L."/>
        </authorList>
    </citation>
    <scope>NUCLEOTIDE SEQUENCE [LARGE SCALE GENOMIC DNA]</scope>
    <source>
        <strain evidence="1 2">GL24</strain>
    </source>
</reference>
<evidence type="ECO:0008006" key="3">
    <source>
        <dbReference type="Google" id="ProtNLM"/>
    </source>
</evidence>
<evidence type="ECO:0000313" key="2">
    <source>
        <dbReference type="Proteomes" id="UP000740926"/>
    </source>
</evidence>
<keyword evidence="2" id="KW-1185">Reference proteome</keyword>
<name>A0A9P7C936_9FUNG</name>
<organism evidence="1 2">
    <name type="scientific">Rhizopus delemar</name>
    <dbReference type="NCBI Taxonomy" id="936053"/>
    <lineage>
        <taxon>Eukaryota</taxon>
        <taxon>Fungi</taxon>
        <taxon>Fungi incertae sedis</taxon>
        <taxon>Mucoromycota</taxon>
        <taxon>Mucoromycotina</taxon>
        <taxon>Mucoromycetes</taxon>
        <taxon>Mucorales</taxon>
        <taxon>Mucorineae</taxon>
        <taxon>Rhizopodaceae</taxon>
        <taxon>Rhizopus</taxon>
    </lineage>
</organism>
<dbReference type="Proteomes" id="UP000740926">
    <property type="component" value="Unassembled WGS sequence"/>
</dbReference>
<dbReference type="AlphaFoldDB" id="A0A9P7C936"/>
<protein>
    <recommendedName>
        <fullName evidence="3">Tc1-like transposase DDE domain-containing protein</fullName>
    </recommendedName>
</protein>